<evidence type="ECO:0000256" key="10">
    <source>
        <dbReference type="ARBA" id="ARBA00023098"/>
    </source>
</evidence>
<evidence type="ECO:0000256" key="3">
    <source>
        <dbReference type="ARBA" id="ARBA00022692"/>
    </source>
</evidence>
<dbReference type="PANTHER" id="PTHR10556:SF57">
    <property type="entry name" value="3-OXO-5-ALPHA-STEROID 4-DEHYDROGENASE 1"/>
    <property type="match status" value="1"/>
</dbReference>
<feature type="domain" description="3-oxo-5-alpha-steroid 4-dehydrogenase C-terminal" evidence="18">
    <location>
        <begin position="108"/>
        <end position="255"/>
    </location>
</feature>
<evidence type="ECO:0000259" key="18">
    <source>
        <dbReference type="Pfam" id="PF02544"/>
    </source>
</evidence>
<evidence type="ECO:0000256" key="15">
    <source>
        <dbReference type="ARBA" id="ARBA00042579"/>
    </source>
</evidence>
<evidence type="ECO:0000256" key="5">
    <source>
        <dbReference type="ARBA" id="ARBA00022824"/>
    </source>
</evidence>
<evidence type="ECO:0000313" key="19">
    <source>
        <dbReference type="EMBL" id="CAA0099366.1"/>
    </source>
</evidence>
<keyword evidence="4" id="KW-0221">Differentiation</keyword>
<gene>
    <name evidence="19" type="ORF">DPBNPPHM_03697</name>
    <name evidence="20" type="ORF">OPDIPICF_02407</name>
</gene>
<dbReference type="GO" id="GO:0030154">
    <property type="term" value="P:cell differentiation"/>
    <property type="evidence" value="ECO:0007669"/>
    <property type="project" value="UniProtKB-KW"/>
</dbReference>
<evidence type="ECO:0000313" key="21">
    <source>
        <dbReference type="Proteomes" id="UP000434580"/>
    </source>
</evidence>
<name>A0A5S9P7Q5_9GAMM</name>
<dbReference type="EMBL" id="CACSIO010000045">
    <property type="protein sequence ID" value="CAA0121308.1"/>
    <property type="molecule type" value="Genomic_DNA"/>
</dbReference>
<evidence type="ECO:0000256" key="1">
    <source>
        <dbReference type="ARBA" id="ARBA00004477"/>
    </source>
</evidence>
<evidence type="ECO:0000256" key="17">
    <source>
        <dbReference type="SAM" id="Phobius"/>
    </source>
</evidence>
<feature type="transmembrane region" description="Helical" evidence="17">
    <location>
        <begin position="6"/>
        <end position="28"/>
    </location>
</feature>
<keyword evidence="9" id="KW-0560">Oxidoreductase</keyword>
<evidence type="ECO:0000256" key="11">
    <source>
        <dbReference type="ARBA" id="ARBA00023136"/>
    </source>
</evidence>
<reference evidence="21 22" key="1">
    <citation type="submission" date="2019-11" db="EMBL/GenBank/DDBJ databases">
        <authorList>
            <person name="Holert J."/>
        </authorList>
    </citation>
    <scope>NUCLEOTIDE SEQUENCE [LARGE SCALE GENOMIC DNA]</scope>
    <source>
        <strain evidence="19">BC5_2</strain>
        <strain evidence="20">SB11_3</strain>
    </source>
</reference>
<protein>
    <recommendedName>
        <fullName evidence="13">3-oxo-5-alpha-steroid 4-dehydrogenase 1</fullName>
    </recommendedName>
    <alternativeName>
        <fullName evidence="14">SR type 1</fullName>
    </alternativeName>
    <alternativeName>
        <fullName evidence="15">Steroid 5-alpha-reductase 1</fullName>
    </alternativeName>
</protein>
<evidence type="ECO:0000256" key="4">
    <source>
        <dbReference type="ARBA" id="ARBA00022782"/>
    </source>
</evidence>
<dbReference type="InterPro" id="IPR016636">
    <property type="entry name" value="3-oxo-5-alpha-steroid_4-DH"/>
</dbReference>
<evidence type="ECO:0000256" key="13">
    <source>
        <dbReference type="ARBA" id="ARBA00039428"/>
    </source>
</evidence>
<organism evidence="19 21">
    <name type="scientific">BD1-7 clade bacterium</name>
    <dbReference type="NCBI Taxonomy" id="2029982"/>
    <lineage>
        <taxon>Bacteria</taxon>
        <taxon>Pseudomonadati</taxon>
        <taxon>Pseudomonadota</taxon>
        <taxon>Gammaproteobacteria</taxon>
        <taxon>Cellvibrionales</taxon>
        <taxon>Spongiibacteraceae</taxon>
        <taxon>BD1-7 clade</taxon>
    </lineage>
</organism>
<evidence type="ECO:0000256" key="14">
    <source>
        <dbReference type="ARBA" id="ARBA00041664"/>
    </source>
</evidence>
<keyword evidence="8 17" id="KW-1133">Transmembrane helix</keyword>
<evidence type="ECO:0000256" key="16">
    <source>
        <dbReference type="ARBA" id="ARBA00049166"/>
    </source>
</evidence>
<evidence type="ECO:0000313" key="22">
    <source>
        <dbReference type="Proteomes" id="UP000441399"/>
    </source>
</evidence>
<dbReference type="Pfam" id="PF02544">
    <property type="entry name" value="Steroid_dh"/>
    <property type="match status" value="1"/>
</dbReference>
<feature type="transmembrane region" description="Helical" evidence="17">
    <location>
        <begin position="112"/>
        <end position="131"/>
    </location>
</feature>
<keyword evidence="11 17" id="KW-0472">Membrane</keyword>
<dbReference type="OrthoDB" id="4688552at2"/>
<proteinExistence type="predicted"/>
<evidence type="ECO:0000256" key="6">
    <source>
        <dbReference type="ARBA" id="ARBA00022848"/>
    </source>
</evidence>
<comment type="subcellular location">
    <subcellularLocation>
        <location evidence="1">Endoplasmic reticulum membrane</location>
        <topology evidence="1">Multi-pass membrane protein</topology>
    </subcellularLocation>
    <subcellularLocation>
        <location evidence="2">Microsome membrane</location>
    </subcellularLocation>
</comment>
<feature type="transmembrane region" description="Helical" evidence="17">
    <location>
        <begin position="143"/>
        <end position="162"/>
    </location>
</feature>
<keyword evidence="6" id="KW-0492">Microsome</keyword>
<keyword evidence="3 17" id="KW-0812">Transmembrane</keyword>
<keyword evidence="5" id="KW-0256">Endoplasmic reticulum</keyword>
<dbReference type="PIRSF" id="PIRSF015596">
    <property type="entry name" value="5_alpha-SR2"/>
    <property type="match status" value="1"/>
</dbReference>
<keyword evidence="7" id="KW-0521">NADP</keyword>
<dbReference type="GO" id="GO:0006694">
    <property type="term" value="P:steroid biosynthetic process"/>
    <property type="evidence" value="ECO:0007669"/>
    <property type="project" value="TreeGrafter"/>
</dbReference>
<sequence>MTLDEIYHYLLYFLFGFSALSFVGSFFFTTPYGRFKETTSKFDLPPLPGWLLLESPCLFAAALTFFLAGGNSSALVPLIFICIWQTHYFYRSVLFPILVVNKNSKPVNLSGILVGIVFNSLNGFLNGYAFAHADHLLDPSWLTSPYFIVGIILMVVGVTINIKSDTILRNLRKPGDTGYKIPRGGMYRWISVPNYFGEIVEWTGLAIASCTPASLAFLCFTIANLFPRALAHHKWYREKFADYPKERKAIIPFVL</sequence>
<evidence type="ECO:0000256" key="8">
    <source>
        <dbReference type="ARBA" id="ARBA00022989"/>
    </source>
</evidence>
<dbReference type="PANTHER" id="PTHR10556">
    <property type="entry name" value="3-OXO-5-ALPHA-STEROID 4-DEHYDROGENASE"/>
    <property type="match status" value="1"/>
</dbReference>
<comment type="function">
    <text evidence="12">Converts testosterone into 5-alpha-dihydrotestosterone and progesterone or corticosterone into their corresponding 5-alpha-3-oxosteroids. It plays a central role in sexual differentiation and androgen physiology.</text>
</comment>
<evidence type="ECO:0000256" key="2">
    <source>
        <dbReference type="ARBA" id="ARBA00004524"/>
    </source>
</evidence>
<keyword evidence="10" id="KW-0443">Lipid metabolism</keyword>
<keyword evidence="22" id="KW-1185">Reference proteome</keyword>
<dbReference type="PROSITE" id="PS50244">
    <property type="entry name" value="S5A_REDUCTASE"/>
    <property type="match status" value="1"/>
</dbReference>
<dbReference type="Proteomes" id="UP000441399">
    <property type="component" value="Unassembled WGS sequence"/>
</dbReference>
<accession>A0A5S9P7Q5</accession>
<dbReference type="InterPro" id="IPR039357">
    <property type="entry name" value="SRD5A/TECR"/>
</dbReference>
<dbReference type="InterPro" id="IPR001104">
    <property type="entry name" value="3-oxo-5_a-steroid_4-DH_C"/>
</dbReference>
<dbReference type="AlphaFoldDB" id="A0A5S9P7Q5"/>
<comment type="catalytic activity">
    <reaction evidence="16">
        <text>androst-4-ene-3,17-dione + NADPH + H(+) = 5alpha-androstan-3,17-dione + NADP(+)</text>
        <dbReference type="Rhea" id="RHEA:50816"/>
        <dbReference type="ChEBI" id="CHEBI:15378"/>
        <dbReference type="ChEBI" id="CHEBI:15994"/>
        <dbReference type="ChEBI" id="CHEBI:16422"/>
        <dbReference type="ChEBI" id="CHEBI:57783"/>
        <dbReference type="ChEBI" id="CHEBI:58349"/>
    </reaction>
    <physiologicalReaction direction="left-to-right" evidence="16">
        <dbReference type="Rhea" id="RHEA:50817"/>
    </physiologicalReaction>
</comment>
<dbReference type="GO" id="GO:0003865">
    <property type="term" value="F:3-oxo-5-alpha-steroid 4-dehydrogenase activity"/>
    <property type="evidence" value="ECO:0007669"/>
    <property type="project" value="InterPro"/>
</dbReference>
<dbReference type="FunFam" id="1.20.120.1630:FF:000002">
    <property type="entry name" value="Steroid 5 alpha-reductase 1"/>
    <property type="match status" value="1"/>
</dbReference>
<dbReference type="EMBL" id="CACSII010000007">
    <property type="protein sequence ID" value="CAA0099366.1"/>
    <property type="molecule type" value="Genomic_DNA"/>
</dbReference>
<evidence type="ECO:0000256" key="12">
    <source>
        <dbReference type="ARBA" id="ARBA00037789"/>
    </source>
</evidence>
<dbReference type="Proteomes" id="UP000434580">
    <property type="component" value="Unassembled WGS sequence"/>
</dbReference>
<evidence type="ECO:0000256" key="7">
    <source>
        <dbReference type="ARBA" id="ARBA00022857"/>
    </source>
</evidence>
<evidence type="ECO:0000313" key="20">
    <source>
        <dbReference type="EMBL" id="CAA0121308.1"/>
    </source>
</evidence>
<dbReference type="GO" id="GO:0016020">
    <property type="term" value="C:membrane"/>
    <property type="evidence" value="ECO:0007669"/>
    <property type="project" value="InterPro"/>
</dbReference>
<evidence type="ECO:0000256" key="9">
    <source>
        <dbReference type="ARBA" id="ARBA00023002"/>
    </source>
</evidence>
<dbReference type="Gene3D" id="1.20.120.1630">
    <property type="match status" value="1"/>
</dbReference>